<name>A0A0C1NAQ6_9CYAN</name>
<evidence type="ECO:0000256" key="4">
    <source>
        <dbReference type="ARBA" id="ARBA00022692"/>
    </source>
</evidence>
<dbReference type="EMBL" id="JHEG02000054">
    <property type="protein sequence ID" value="KIE09771.1"/>
    <property type="molecule type" value="Genomic_DNA"/>
</dbReference>
<dbReference type="AlphaFoldDB" id="A0A0C1NAQ6"/>
<evidence type="ECO:0000256" key="10">
    <source>
        <dbReference type="SAM" id="MobiDB-lite"/>
    </source>
</evidence>
<evidence type="ECO:0000256" key="3">
    <source>
        <dbReference type="ARBA" id="ARBA00022475"/>
    </source>
</evidence>
<dbReference type="GO" id="GO:0004713">
    <property type="term" value="F:protein tyrosine kinase activity"/>
    <property type="evidence" value="ECO:0007669"/>
    <property type="project" value="TreeGrafter"/>
</dbReference>
<feature type="coiled-coil region" evidence="9">
    <location>
        <begin position="325"/>
        <end position="369"/>
    </location>
</feature>
<feature type="compositionally biased region" description="Polar residues" evidence="10">
    <location>
        <begin position="1"/>
        <end position="17"/>
    </location>
</feature>
<dbReference type="PANTHER" id="PTHR32309">
    <property type="entry name" value="TYROSINE-PROTEIN KINASE"/>
    <property type="match status" value="1"/>
</dbReference>
<keyword evidence="7 11" id="KW-1133">Transmembrane helix</keyword>
<dbReference type="NCBIfam" id="TIGR01007">
    <property type="entry name" value="eps_fam"/>
    <property type="match status" value="1"/>
</dbReference>
<feature type="region of interest" description="Disordered" evidence="10">
    <location>
        <begin position="1"/>
        <end position="30"/>
    </location>
</feature>
<reference evidence="14" key="1">
    <citation type="journal article" date="2015" name="Genome Announc.">
        <title>Draft Genome Sequence of Tolypothrix boutellei Strain VB521301.</title>
        <authorList>
            <person name="Chandrababunaidu M.M."/>
            <person name="Singh D."/>
            <person name="Sen D."/>
            <person name="Bhan S."/>
            <person name="Das S."/>
            <person name="Gupta A."/>
            <person name="Adhikary S.P."/>
            <person name="Tripathy S."/>
        </authorList>
    </citation>
    <scope>NUCLEOTIDE SEQUENCE</scope>
    <source>
        <strain evidence="14">VB521301</strain>
    </source>
</reference>
<keyword evidence="8 11" id="KW-0472">Membrane</keyword>
<proteinExistence type="inferred from homology"/>
<dbReference type="GO" id="GO:0005886">
    <property type="term" value="C:plasma membrane"/>
    <property type="evidence" value="ECO:0007669"/>
    <property type="project" value="UniProtKB-SubCell"/>
</dbReference>
<evidence type="ECO:0000313" key="15">
    <source>
        <dbReference type="Proteomes" id="UP000029738"/>
    </source>
</evidence>
<evidence type="ECO:0000256" key="1">
    <source>
        <dbReference type="ARBA" id="ARBA00004651"/>
    </source>
</evidence>
<evidence type="ECO:0000256" key="11">
    <source>
        <dbReference type="SAM" id="Phobius"/>
    </source>
</evidence>
<evidence type="ECO:0000313" key="13">
    <source>
        <dbReference type="EMBL" id="KAF3884608.1"/>
    </source>
</evidence>
<dbReference type="Pfam" id="PF02706">
    <property type="entry name" value="Wzz"/>
    <property type="match status" value="1"/>
</dbReference>
<dbReference type="STRING" id="1479485.DA73_0226050"/>
<feature type="coiled-coil region" evidence="9">
    <location>
        <begin position="194"/>
        <end position="221"/>
    </location>
</feature>
<dbReference type="RefSeq" id="WP_038081174.1">
    <property type="nucleotide sequence ID" value="NZ_JHEG04000001.1"/>
</dbReference>
<keyword evidence="6" id="KW-0067">ATP-binding</keyword>
<evidence type="ECO:0000259" key="12">
    <source>
        <dbReference type="Pfam" id="PF02706"/>
    </source>
</evidence>
<dbReference type="GO" id="GO:0005524">
    <property type="term" value="F:ATP binding"/>
    <property type="evidence" value="ECO:0007669"/>
    <property type="project" value="UniProtKB-KW"/>
</dbReference>
<gene>
    <name evidence="14" type="ORF">DA73_0226050</name>
    <name evidence="13" type="ORF">DA73_0400003290</name>
</gene>
<evidence type="ECO:0000256" key="9">
    <source>
        <dbReference type="SAM" id="Coils"/>
    </source>
</evidence>
<evidence type="ECO:0000256" key="5">
    <source>
        <dbReference type="ARBA" id="ARBA00022741"/>
    </source>
</evidence>
<dbReference type="OrthoDB" id="580971at2"/>
<feature type="domain" description="Polysaccharide chain length determinant N-terminal" evidence="12">
    <location>
        <begin position="35"/>
        <end position="120"/>
    </location>
</feature>
<dbReference type="CDD" id="cd05387">
    <property type="entry name" value="BY-kinase"/>
    <property type="match status" value="1"/>
</dbReference>
<dbReference type="InterPro" id="IPR050445">
    <property type="entry name" value="Bact_polysacc_biosynth/exp"/>
</dbReference>
<comment type="similarity">
    <text evidence="2">Belongs to the CpsC/CapA family.</text>
</comment>
<evidence type="ECO:0000256" key="7">
    <source>
        <dbReference type="ARBA" id="ARBA00022989"/>
    </source>
</evidence>
<dbReference type="InterPro" id="IPR027417">
    <property type="entry name" value="P-loop_NTPase"/>
</dbReference>
<comment type="subcellular location">
    <subcellularLocation>
        <location evidence="1">Cell membrane</location>
        <topology evidence="1">Multi-pass membrane protein</topology>
    </subcellularLocation>
</comment>
<dbReference type="EMBL" id="JHEG04000001">
    <property type="protein sequence ID" value="KAF3884608.1"/>
    <property type="molecule type" value="Genomic_DNA"/>
</dbReference>
<organism evidence="14">
    <name type="scientific">Tolypothrix bouteillei VB521301</name>
    <dbReference type="NCBI Taxonomy" id="1479485"/>
    <lineage>
        <taxon>Bacteria</taxon>
        <taxon>Bacillati</taxon>
        <taxon>Cyanobacteriota</taxon>
        <taxon>Cyanophyceae</taxon>
        <taxon>Nostocales</taxon>
        <taxon>Tolypothrichaceae</taxon>
        <taxon>Tolypothrix</taxon>
    </lineage>
</organism>
<dbReference type="SUPFAM" id="SSF52540">
    <property type="entry name" value="P-loop containing nucleoside triphosphate hydrolases"/>
    <property type="match status" value="1"/>
</dbReference>
<evidence type="ECO:0000313" key="14">
    <source>
        <dbReference type="EMBL" id="KIE09771.1"/>
    </source>
</evidence>
<dbReference type="InterPro" id="IPR003856">
    <property type="entry name" value="LPS_length_determ_N"/>
</dbReference>
<evidence type="ECO:0000256" key="2">
    <source>
        <dbReference type="ARBA" id="ARBA00006683"/>
    </source>
</evidence>
<dbReference type="InterPro" id="IPR005702">
    <property type="entry name" value="Wzc-like_C"/>
</dbReference>
<keyword evidence="5" id="KW-0547">Nucleotide-binding</keyword>
<keyword evidence="3" id="KW-1003">Cell membrane</keyword>
<reference evidence="13" key="2">
    <citation type="submission" date="2019-11" db="EMBL/GenBank/DDBJ databases">
        <title>Improved Assembly of Tolypothrix boutellei genome.</title>
        <authorList>
            <person name="Sarangi A.N."/>
            <person name="Mukherjee M."/>
            <person name="Ghosh S."/>
            <person name="Singh D."/>
            <person name="Das A."/>
            <person name="Kant S."/>
            <person name="Prusty A."/>
            <person name="Tripathy S."/>
        </authorList>
    </citation>
    <scope>NUCLEOTIDE SEQUENCE</scope>
    <source>
        <strain evidence="13">VB521301</strain>
    </source>
</reference>
<evidence type="ECO:0000256" key="6">
    <source>
        <dbReference type="ARBA" id="ARBA00022840"/>
    </source>
</evidence>
<evidence type="ECO:0000256" key="8">
    <source>
        <dbReference type="ARBA" id="ARBA00023136"/>
    </source>
</evidence>
<protein>
    <submittedName>
        <fullName evidence="14">Capsular biosynthesis protein</fullName>
    </submittedName>
    <submittedName>
        <fullName evidence="13">Polysaccharide biosynthesis tyrosine autokinase</fullName>
    </submittedName>
</protein>
<dbReference type="PANTHER" id="PTHR32309:SF13">
    <property type="entry name" value="FERRIC ENTEROBACTIN TRANSPORT PROTEIN FEPE"/>
    <property type="match status" value="1"/>
</dbReference>
<keyword evidence="15" id="KW-1185">Reference proteome</keyword>
<feature type="transmembrane region" description="Helical" evidence="11">
    <location>
        <begin position="47"/>
        <end position="66"/>
    </location>
</feature>
<keyword evidence="9" id="KW-0175">Coiled coil</keyword>
<dbReference type="Gene3D" id="3.40.50.300">
    <property type="entry name" value="P-loop containing nucleotide triphosphate hydrolases"/>
    <property type="match status" value="1"/>
</dbReference>
<keyword evidence="4 11" id="KW-0812">Transmembrane</keyword>
<dbReference type="Proteomes" id="UP000029738">
    <property type="component" value="Unassembled WGS sequence"/>
</dbReference>
<comment type="caution">
    <text evidence="14">The sequence shown here is derived from an EMBL/GenBank/DDBJ whole genome shotgun (WGS) entry which is preliminary data.</text>
</comment>
<dbReference type="Pfam" id="PF10609">
    <property type="entry name" value="ParA"/>
    <property type="match status" value="1"/>
</dbReference>
<dbReference type="InterPro" id="IPR033756">
    <property type="entry name" value="YlxH/NBP35"/>
</dbReference>
<accession>A0A0C1NAQ6</accession>
<sequence length="718" mass="80234">MENHSSQPLSSEQNTNLVPHPQASPWSEGQGEDWNLRELLSIVRRRGLVIAAIATVVMGAVVYSTLKQKAVYEGNFRLLVEPLNQESTLLDLTSGKQNSNSSQPSLDYDSQIQVLKSPGLITGIAKLLEPAYPAINYNSLVNSLTITRLGETKILEIRYRSNDPREIKIVLDRVAEAYLKYSLEERQTSLRQGLQFVETQLKSMQMRVDQLQKEQQIFRQKYKLTDPDIQAAQINERASTLAQQRLAVNQQLATTRAKLTSLEKQSGELAALNEATVYQQLIAQVRQLDTQIATELTRFQEDSPPVQALKEKREKLVPLLNQEAKRFLNVELAKLVTEVETLEVQSQELAKAEQKLEQQRKQLPVLARKYTESQRKLQVATESLNRFLSTREALQIQVAQTELPWQLIQAPIQPTNPVSPDIRRSLITGFVLSLVLGISTALFIEKMDNTYHSIDALKKKVKEPLLGAIPFEKQVQNVSPRTSNPKISIKIVPDAFSRHLPGLAVTAEQSHNNYSANFLEALRVLYTNIQLLSSDRPIRSLVVSSATQGDGKSTVAFHLAQIATAMGHRVLLVDADMRRPMIHSLSDLNNQWGLSNLISANLPIAEVIRQPSFINQLSVVTAGPIPPDPTKLLSSEKMKRLIASFHNSFDLVIYDVPPLIGLADASLLAPHTDGILLVARIHRTNCLVLKQALDNAKRSRMTVLGLVANGQTTSFNIY</sequence>